<evidence type="ECO:0000256" key="5">
    <source>
        <dbReference type="ARBA" id="ARBA00023004"/>
    </source>
</evidence>
<evidence type="ECO:0000256" key="1">
    <source>
        <dbReference type="ARBA" id="ARBA00001961"/>
    </source>
</evidence>
<comment type="caution">
    <text evidence="7">The sequence shown here is derived from an EMBL/GenBank/DDBJ whole genome shotgun (WGS) entry which is preliminary data.</text>
</comment>
<keyword evidence="5" id="KW-0408">Iron</keyword>
<sequence length="293" mass="33830">MCDSALLFVLLHSYHVPNRTPPKQPQWKAHVYPTPSWRSRRRITVHRIDFRKTDLPQYHGLYAVLLDNVLSVDECSTLIKVAESSTTKGWERAMINIGGGRQVLMEDERCCGRIIYDSPDIASKVWKRIEHLPEVQEMVRLEKVPKIFGNGPSKRGEVWTFSRPNERLRFLKYVGGEYFRPHCDGSYETPDCKERSYFTLHLYLSDAVPQSRADLATMTPEQQARAAESELVGGATTFHSMNMREKYDVLPVMGRVLLFQHRDLLHSGDDVVRGVKYTMRTDLLYAREGVMKP</sequence>
<keyword evidence="3" id="KW-0223">Dioxygenase</keyword>
<name>A0AAN6H431_9PEZI</name>
<organism evidence="7 8">
    <name type="scientific">Friedmanniomyces endolithicus</name>
    <dbReference type="NCBI Taxonomy" id="329885"/>
    <lineage>
        <taxon>Eukaryota</taxon>
        <taxon>Fungi</taxon>
        <taxon>Dikarya</taxon>
        <taxon>Ascomycota</taxon>
        <taxon>Pezizomycotina</taxon>
        <taxon>Dothideomycetes</taxon>
        <taxon>Dothideomycetidae</taxon>
        <taxon>Mycosphaerellales</taxon>
        <taxon>Teratosphaeriaceae</taxon>
        <taxon>Friedmanniomyces</taxon>
    </lineage>
</organism>
<evidence type="ECO:0000256" key="3">
    <source>
        <dbReference type="ARBA" id="ARBA00022964"/>
    </source>
</evidence>
<protein>
    <recommendedName>
        <fullName evidence="6">Prolyl 4-hydroxylase alpha subunit domain-containing protein</fullName>
    </recommendedName>
</protein>
<proteinExistence type="predicted"/>
<evidence type="ECO:0000313" key="7">
    <source>
        <dbReference type="EMBL" id="KAK0955040.1"/>
    </source>
</evidence>
<keyword evidence="8" id="KW-1185">Reference proteome</keyword>
<dbReference type="GO" id="GO:0004656">
    <property type="term" value="F:procollagen-proline 4-dioxygenase activity"/>
    <property type="evidence" value="ECO:0007669"/>
    <property type="project" value="TreeGrafter"/>
</dbReference>
<evidence type="ECO:0000259" key="6">
    <source>
        <dbReference type="SMART" id="SM00702"/>
    </source>
</evidence>
<dbReference type="InterPro" id="IPR006620">
    <property type="entry name" value="Pro_4_hyd_alph"/>
</dbReference>
<accession>A0AAN6H431</accession>
<dbReference type="AlphaFoldDB" id="A0AAN6H431"/>
<dbReference type="Gene3D" id="2.60.120.620">
    <property type="entry name" value="q2cbj1_9rhob like domain"/>
    <property type="match status" value="1"/>
</dbReference>
<dbReference type="EMBL" id="JAUJLE010000483">
    <property type="protein sequence ID" value="KAK0955040.1"/>
    <property type="molecule type" value="Genomic_DNA"/>
</dbReference>
<comment type="cofactor">
    <cofactor evidence="1">
        <name>L-ascorbate</name>
        <dbReference type="ChEBI" id="CHEBI:38290"/>
    </cofactor>
</comment>
<dbReference type="GO" id="GO:0005506">
    <property type="term" value="F:iron ion binding"/>
    <property type="evidence" value="ECO:0007669"/>
    <property type="project" value="InterPro"/>
</dbReference>
<dbReference type="GO" id="GO:0005783">
    <property type="term" value="C:endoplasmic reticulum"/>
    <property type="evidence" value="ECO:0007669"/>
    <property type="project" value="TreeGrafter"/>
</dbReference>
<keyword evidence="4" id="KW-0560">Oxidoreductase</keyword>
<feature type="domain" description="Prolyl 4-hydroxylase alpha subunit" evidence="6">
    <location>
        <begin position="61"/>
        <end position="284"/>
    </location>
</feature>
<dbReference type="SMART" id="SM00702">
    <property type="entry name" value="P4Hc"/>
    <property type="match status" value="1"/>
</dbReference>
<dbReference type="PANTHER" id="PTHR10869:SF241">
    <property type="entry name" value="FE2OG DIOXYGENASE DOMAIN-CONTAINING PROTEIN"/>
    <property type="match status" value="1"/>
</dbReference>
<evidence type="ECO:0000256" key="2">
    <source>
        <dbReference type="ARBA" id="ARBA00022723"/>
    </source>
</evidence>
<evidence type="ECO:0000313" key="8">
    <source>
        <dbReference type="Proteomes" id="UP001175353"/>
    </source>
</evidence>
<dbReference type="InterPro" id="IPR045054">
    <property type="entry name" value="P4HA-like"/>
</dbReference>
<reference evidence="7" key="1">
    <citation type="submission" date="2023-06" db="EMBL/GenBank/DDBJ databases">
        <title>Black Yeasts Isolated from many extreme environments.</title>
        <authorList>
            <person name="Coleine C."/>
            <person name="Stajich J.E."/>
            <person name="Selbmann L."/>
        </authorList>
    </citation>
    <scope>NUCLEOTIDE SEQUENCE</scope>
    <source>
        <strain evidence="7">CCFEE 5200</strain>
    </source>
</reference>
<keyword evidence="2" id="KW-0479">Metal-binding</keyword>
<gene>
    <name evidence="7" type="ORF">LTR91_023030</name>
</gene>
<dbReference type="GO" id="GO:0031418">
    <property type="term" value="F:L-ascorbic acid binding"/>
    <property type="evidence" value="ECO:0007669"/>
    <property type="project" value="InterPro"/>
</dbReference>
<dbReference type="Proteomes" id="UP001175353">
    <property type="component" value="Unassembled WGS sequence"/>
</dbReference>
<dbReference type="PANTHER" id="PTHR10869">
    <property type="entry name" value="PROLYL 4-HYDROXYLASE ALPHA SUBUNIT"/>
    <property type="match status" value="1"/>
</dbReference>
<evidence type="ECO:0000256" key="4">
    <source>
        <dbReference type="ARBA" id="ARBA00023002"/>
    </source>
</evidence>